<proteinExistence type="predicted"/>
<keyword evidence="1" id="KW-1133">Transmembrane helix</keyword>
<feature type="transmembrane region" description="Helical" evidence="1">
    <location>
        <begin position="12"/>
        <end position="31"/>
    </location>
</feature>
<dbReference type="AlphaFoldDB" id="A0A4P8WIY5"/>
<protein>
    <submittedName>
        <fullName evidence="2">Uncharacterized protein</fullName>
    </submittedName>
</protein>
<accession>A0A4P8WIY5</accession>
<feature type="transmembrane region" description="Helical" evidence="1">
    <location>
        <begin position="37"/>
        <end position="57"/>
    </location>
</feature>
<dbReference type="OrthoDB" id="206272at2157"/>
<dbReference type="EMBL" id="CP040330">
    <property type="protein sequence ID" value="QCS43042.1"/>
    <property type="molecule type" value="Genomic_DNA"/>
</dbReference>
<gene>
    <name evidence="2" type="ORF">FEJ81_12000</name>
</gene>
<dbReference type="RefSeq" id="WP_138245513.1">
    <property type="nucleotide sequence ID" value="NZ_CP040330.1"/>
</dbReference>
<keyword evidence="1" id="KW-0812">Transmembrane</keyword>
<organism evidence="2 3">
    <name type="scientific">Natrinema versiforme</name>
    <dbReference type="NCBI Taxonomy" id="88724"/>
    <lineage>
        <taxon>Archaea</taxon>
        <taxon>Methanobacteriati</taxon>
        <taxon>Methanobacteriota</taxon>
        <taxon>Stenosarchaea group</taxon>
        <taxon>Halobacteria</taxon>
        <taxon>Halobacteriales</taxon>
        <taxon>Natrialbaceae</taxon>
        <taxon>Natrinema</taxon>
    </lineage>
</organism>
<dbReference type="KEGG" id="nvr:FEJ81_12000"/>
<evidence type="ECO:0000313" key="2">
    <source>
        <dbReference type="EMBL" id="QCS43042.1"/>
    </source>
</evidence>
<keyword evidence="1" id="KW-0472">Membrane</keyword>
<evidence type="ECO:0000256" key="1">
    <source>
        <dbReference type="SAM" id="Phobius"/>
    </source>
</evidence>
<reference evidence="3" key="1">
    <citation type="submission" date="2019-05" db="EMBL/GenBank/DDBJ databases">
        <title>Genome sequence and methylation pattern of the halophilic Archaeon Natrinema versiforme BOL5-4.</title>
        <authorList>
            <person name="DasSarma P."/>
            <person name="Anton B.P."/>
            <person name="DasSarma S.L."/>
            <person name="Martinez F.L."/>
            <person name="Guzman D."/>
            <person name="Roberts R.J."/>
            <person name="DasSarma S."/>
        </authorList>
    </citation>
    <scope>NUCLEOTIDE SEQUENCE [LARGE SCALE GENOMIC DNA]</scope>
    <source>
        <strain evidence="3">BOL5-4</strain>
    </source>
</reference>
<name>A0A4P8WIY5_9EURY</name>
<sequence length="70" mass="7527">MSPASLRDQLRSPAAVVIGLLWLASSIYGILSSGSILVFSILPIGLIVSVILLQLFYRLVVAVEHLAYDS</sequence>
<evidence type="ECO:0000313" key="3">
    <source>
        <dbReference type="Proteomes" id="UP000302218"/>
    </source>
</evidence>
<dbReference type="GeneID" id="40266007"/>
<dbReference type="Proteomes" id="UP000302218">
    <property type="component" value="Chromosome"/>
</dbReference>